<feature type="transmembrane region" description="Helical" evidence="6">
    <location>
        <begin position="437"/>
        <end position="461"/>
    </location>
</feature>
<dbReference type="KEGG" id="ecor:SAMEA4412678_0829"/>
<reference evidence="10" key="1">
    <citation type="submission" date="2016-05" db="EMBL/GenBank/DDBJ databases">
        <title>Draft genome of Corynebacterium afermentans subsp. afermentans LCDC 88199T.</title>
        <authorList>
            <person name="Bernier A.-M."/>
            <person name="Bernard K."/>
        </authorList>
    </citation>
    <scope>NUCLEOTIDE SEQUENCE [LARGE SCALE GENOMIC DNA]</scope>
    <source>
        <strain evidence="10">NML04-0072</strain>
    </source>
</reference>
<evidence type="ECO:0000256" key="4">
    <source>
        <dbReference type="ARBA" id="ARBA00023136"/>
    </source>
</evidence>
<feature type="transmembrane region" description="Helical" evidence="6">
    <location>
        <begin position="173"/>
        <end position="189"/>
    </location>
</feature>
<feature type="transmembrane region" description="Helical" evidence="6">
    <location>
        <begin position="401"/>
        <end position="425"/>
    </location>
</feature>
<comment type="subcellular location">
    <subcellularLocation>
        <location evidence="1">Membrane</location>
        <topology evidence="1">Multi-pass membrane protein</topology>
    </subcellularLocation>
</comment>
<evidence type="ECO:0000256" key="6">
    <source>
        <dbReference type="SAM" id="Phobius"/>
    </source>
</evidence>
<feature type="transmembrane region" description="Helical" evidence="6">
    <location>
        <begin position="36"/>
        <end position="55"/>
    </location>
</feature>
<dbReference type="Pfam" id="PF11846">
    <property type="entry name" value="Wzy_C_2"/>
    <property type="match status" value="1"/>
</dbReference>
<dbReference type="EMBL" id="LXSG01000046">
    <property type="protein sequence ID" value="OAM15753.1"/>
    <property type="molecule type" value="Genomic_DNA"/>
</dbReference>
<dbReference type="EMBL" id="LT906482">
    <property type="protein sequence ID" value="SNW07954.1"/>
    <property type="molecule type" value="Genomic_DNA"/>
</dbReference>
<proteinExistence type="predicted"/>
<dbReference type="Pfam" id="PF15864">
    <property type="entry name" value="PglL_A"/>
    <property type="match status" value="1"/>
</dbReference>
<reference evidence="9 11" key="3">
    <citation type="submission" date="2017-06" db="EMBL/GenBank/DDBJ databases">
        <authorList>
            <consortium name="Pathogen Informatics"/>
        </authorList>
    </citation>
    <scope>NUCLEOTIDE SEQUENCE [LARGE SCALE GENOMIC DNA]</scope>
    <source>
        <strain evidence="9 11">NCTC10596</strain>
    </source>
</reference>
<dbReference type="InterPro" id="IPR051533">
    <property type="entry name" value="WaaL-like"/>
</dbReference>
<feature type="transmembrane region" description="Helical" evidence="6">
    <location>
        <begin position="242"/>
        <end position="264"/>
    </location>
</feature>
<evidence type="ECO:0000256" key="2">
    <source>
        <dbReference type="ARBA" id="ARBA00022692"/>
    </source>
</evidence>
<sequence>MMWERLKESWVVWLGMALMAVVPFLSSWRTGPQGGWFIESGSLLFAALFALLTLWRNPARARLPGAMVFFVLLAGFWLVQARILRLPYPEMSDLTAAVFCVMALLAWACRLQVARLGQDRVVEIFAWALLCGAVLQGLVCVFQFIGHTSWLPGMMRAPQKYFVFGQVGQRNHLGHYMMWGVLALGYLWSRRRLPGLIALALAVFLLQVIGVITSRTIMVYVGALLLLVPLLYVLGGRPLRRWCALTGLLVLGVLAAQLIMPWLVDTWLAPDVQSSGVGRLVSGDAASPGRASEWAKAWTVFTEHPWLGVGWQGYAHESFALAMRGSAFRNYDVGVLFTHSHNSMLEILAEMGVVGAILVFGGWLAVAKGYLKKGLGASSALMLALMTVSLCHSLLEYPLWYVYFLTPFAVMMSLTPAKAPGWYIVQAGKWPQRFGMAFAALAAAIIVQYGFAYHRLVFAYANPTESYPQYKQVDTLRELESKHYFLKYYAQMGLIRKVDWLRPLPEWGRDAALRASLFRPYANTAVRAFYLEQDGRPREATDWLVNMGRYYPKQMPGLLSTAAAFRAAPEVVQPLREQCRLYVQTMPQAAGNLTCGNASAPANNSGSRPASRSGSGV</sequence>
<gene>
    <name evidence="8" type="ORF">A7P90_11575</name>
    <name evidence="9" type="ORF">SAMEA4412678_00829</name>
</gene>
<evidence type="ECO:0000313" key="10">
    <source>
        <dbReference type="Proteomes" id="UP000077589"/>
    </source>
</evidence>
<dbReference type="GO" id="GO:0016020">
    <property type="term" value="C:membrane"/>
    <property type="evidence" value="ECO:0007669"/>
    <property type="project" value="UniProtKB-SubCell"/>
</dbReference>
<reference evidence="8" key="2">
    <citation type="submission" date="2016-05" db="EMBL/GenBank/DDBJ databases">
        <authorList>
            <person name="Lavstsen T."/>
            <person name="Jespersen J.S."/>
        </authorList>
    </citation>
    <scope>NUCLEOTIDE SEQUENCE</scope>
    <source>
        <strain evidence="8">NML04-0072</strain>
    </source>
</reference>
<organism evidence="8 10">
    <name type="scientific">Eikenella corrodens</name>
    <dbReference type="NCBI Taxonomy" id="539"/>
    <lineage>
        <taxon>Bacteria</taxon>
        <taxon>Pseudomonadati</taxon>
        <taxon>Pseudomonadota</taxon>
        <taxon>Betaproteobacteria</taxon>
        <taxon>Neisseriales</taxon>
        <taxon>Neisseriaceae</taxon>
        <taxon>Eikenella</taxon>
    </lineage>
</organism>
<dbReference type="InterPro" id="IPR021797">
    <property type="entry name" value="Wzy_C_2"/>
</dbReference>
<keyword evidence="2 6" id="KW-0812">Transmembrane</keyword>
<evidence type="ECO:0000256" key="3">
    <source>
        <dbReference type="ARBA" id="ARBA00022989"/>
    </source>
</evidence>
<evidence type="ECO:0000313" key="8">
    <source>
        <dbReference type="EMBL" id="OAM15753.1"/>
    </source>
</evidence>
<dbReference type="GO" id="GO:0016874">
    <property type="term" value="F:ligase activity"/>
    <property type="evidence" value="ECO:0007669"/>
    <property type="project" value="UniProtKB-KW"/>
</dbReference>
<feature type="transmembrane region" description="Helical" evidence="6">
    <location>
        <begin position="218"/>
        <end position="235"/>
    </location>
</feature>
<feature type="transmembrane region" description="Helical" evidence="6">
    <location>
        <begin position="94"/>
        <end position="113"/>
    </location>
</feature>
<dbReference type="InterPro" id="IPR002138">
    <property type="entry name" value="Pept_C14_p10"/>
</dbReference>
<dbReference type="InterPro" id="IPR007016">
    <property type="entry name" value="O-antigen_ligase-rel_domated"/>
</dbReference>
<dbReference type="Pfam" id="PF04932">
    <property type="entry name" value="Wzy_C"/>
    <property type="match status" value="1"/>
</dbReference>
<evidence type="ECO:0000313" key="9">
    <source>
        <dbReference type="EMBL" id="SNW07954.1"/>
    </source>
</evidence>
<feature type="region of interest" description="Disordered" evidence="5">
    <location>
        <begin position="598"/>
        <end position="617"/>
    </location>
</feature>
<dbReference type="PANTHER" id="PTHR37422:SF21">
    <property type="entry name" value="EXOQ-LIKE PROTEIN"/>
    <property type="match status" value="1"/>
</dbReference>
<dbReference type="STRING" id="539.A7P85_02330"/>
<dbReference type="RefSeq" id="WP_003824743.1">
    <property type="nucleotide sequence ID" value="NZ_CAUTFU010000028.1"/>
</dbReference>
<accession>A0A1A9RCP9</accession>
<dbReference type="PROSITE" id="PS50207">
    <property type="entry name" value="CASPASE_P10"/>
    <property type="match status" value="1"/>
</dbReference>
<keyword evidence="9" id="KW-0436">Ligase</keyword>
<name>A0A1A9RCP9_EIKCO</name>
<dbReference type="GO" id="GO:0004197">
    <property type="term" value="F:cysteine-type endopeptidase activity"/>
    <property type="evidence" value="ECO:0007669"/>
    <property type="project" value="InterPro"/>
</dbReference>
<protein>
    <submittedName>
        <fullName evidence="9">Lipid A core - O-antigen ligase and related enzymes</fullName>
    </submittedName>
    <submittedName>
        <fullName evidence="8">Polymerase</fullName>
    </submittedName>
</protein>
<keyword evidence="4 6" id="KW-0472">Membrane</keyword>
<feature type="transmembrane region" description="Helical" evidence="6">
    <location>
        <begin position="12"/>
        <end position="30"/>
    </location>
</feature>
<dbReference type="GO" id="GO:0006508">
    <property type="term" value="P:proteolysis"/>
    <property type="evidence" value="ECO:0007669"/>
    <property type="project" value="InterPro"/>
</dbReference>
<keyword evidence="3 6" id="KW-1133">Transmembrane helix</keyword>
<dbReference type="GeneID" id="60769723"/>
<feature type="transmembrane region" description="Helical" evidence="6">
    <location>
        <begin position="67"/>
        <end position="88"/>
    </location>
</feature>
<dbReference type="Proteomes" id="UP000077589">
    <property type="component" value="Unassembled WGS sequence"/>
</dbReference>
<evidence type="ECO:0000313" key="11">
    <source>
        <dbReference type="Proteomes" id="UP000215465"/>
    </source>
</evidence>
<dbReference type="InterPro" id="IPR031726">
    <property type="entry name" value="PglL_A"/>
</dbReference>
<feature type="transmembrane region" description="Helical" evidence="6">
    <location>
        <begin position="196"/>
        <end position="212"/>
    </location>
</feature>
<feature type="domain" description="Caspase family p10" evidence="7">
    <location>
        <begin position="16"/>
        <end position="40"/>
    </location>
</feature>
<dbReference type="Proteomes" id="UP000215465">
    <property type="component" value="Chromosome 1"/>
</dbReference>
<evidence type="ECO:0000259" key="7">
    <source>
        <dbReference type="PROSITE" id="PS50207"/>
    </source>
</evidence>
<feature type="transmembrane region" description="Helical" evidence="6">
    <location>
        <begin position="347"/>
        <end position="367"/>
    </location>
</feature>
<feature type="compositionally biased region" description="Low complexity" evidence="5">
    <location>
        <begin position="602"/>
        <end position="617"/>
    </location>
</feature>
<dbReference type="PANTHER" id="PTHR37422">
    <property type="entry name" value="TEICHURONIC ACID BIOSYNTHESIS PROTEIN TUAE"/>
    <property type="match status" value="1"/>
</dbReference>
<feature type="transmembrane region" description="Helical" evidence="6">
    <location>
        <begin position="374"/>
        <end position="395"/>
    </location>
</feature>
<evidence type="ECO:0000256" key="1">
    <source>
        <dbReference type="ARBA" id="ARBA00004141"/>
    </source>
</evidence>
<dbReference type="AlphaFoldDB" id="A0A1A9RCP9"/>
<evidence type="ECO:0000256" key="5">
    <source>
        <dbReference type="SAM" id="MobiDB-lite"/>
    </source>
</evidence>
<feature type="transmembrane region" description="Helical" evidence="6">
    <location>
        <begin position="125"/>
        <end position="145"/>
    </location>
</feature>